<proteinExistence type="predicted"/>
<dbReference type="Gene3D" id="3.40.50.720">
    <property type="entry name" value="NAD(P)-binding Rossmann-like Domain"/>
    <property type="match status" value="1"/>
</dbReference>
<sequence>MNILITGGTSLLGRNFLFEVFRAYEKGENIKLSLLGRSLGDVTFKQRVISFLSAECPVSLRPSMSGVLDYFNNDEFVNYFEYNLEDNELFDASTRAQIMGIRFSHILHIASVSDFRATDEVVRKLSQVNVDGTARMLALCKDLDVKKFIYVSSAYVCGETFGEIPPDYVNLEVSFRNSYEQTKLWAEVNVRRFCKENSINYIIYRPSIVSGRLIEPVLGLTYKFDIFYSCAALLLYAKKVIHNELSMEDLLNVHLHIPMRAQYSNDSGLNIVPVDYVAKVMMYTIFEDIYNRSMHLVNDEETPHRLYIPLIEQAVNCSGVIRVDEEPRNKTITEKMYYRSFGKMFTPYITGKPMFFDKSNIGKADLECPKVDKDGFNTLMEYAKSRNFGLGKSPYEADIVTMVDPRQSAVKEMAYRVGFKVKNLLDKRSAASSGGK</sequence>
<dbReference type="InterPro" id="IPR013120">
    <property type="entry name" value="FAR_NAD-bd"/>
</dbReference>
<name>A0A450WCR2_9GAMM</name>
<evidence type="ECO:0000259" key="1">
    <source>
        <dbReference type="Pfam" id="PF07993"/>
    </source>
</evidence>
<dbReference type="EMBL" id="CAADFL010000342">
    <property type="protein sequence ID" value="VFK14859.1"/>
    <property type="molecule type" value="Genomic_DNA"/>
</dbReference>
<accession>A0A450WCR2</accession>
<dbReference type="PANTHER" id="PTHR43245">
    <property type="entry name" value="BIFUNCTIONAL POLYMYXIN RESISTANCE PROTEIN ARNA"/>
    <property type="match status" value="1"/>
</dbReference>
<evidence type="ECO:0000313" key="2">
    <source>
        <dbReference type="EMBL" id="VFJ64183.1"/>
    </source>
</evidence>
<dbReference type="EMBL" id="CAADEZ010000349">
    <property type="protein sequence ID" value="VFJ64183.1"/>
    <property type="molecule type" value="Genomic_DNA"/>
</dbReference>
<dbReference type="AlphaFoldDB" id="A0A450WCR2"/>
<evidence type="ECO:0000313" key="3">
    <source>
        <dbReference type="EMBL" id="VFJ64267.1"/>
    </source>
</evidence>
<feature type="domain" description="Thioester reductase (TE)" evidence="1">
    <location>
        <begin position="5"/>
        <end position="281"/>
    </location>
</feature>
<evidence type="ECO:0000313" key="4">
    <source>
        <dbReference type="EMBL" id="VFK14859.1"/>
    </source>
</evidence>
<organism evidence="4">
    <name type="scientific">Candidatus Kentrum sp. FM</name>
    <dbReference type="NCBI Taxonomy" id="2126340"/>
    <lineage>
        <taxon>Bacteria</taxon>
        <taxon>Pseudomonadati</taxon>
        <taxon>Pseudomonadota</taxon>
        <taxon>Gammaproteobacteria</taxon>
        <taxon>Candidatus Kentrum</taxon>
    </lineage>
</organism>
<gene>
    <name evidence="2" type="ORF">BECKFM1743A_GA0114220_103495</name>
    <name evidence="4" type="ORF">BECKFM1743B_GA0114221_103425</name>
    <name evidence="3" type="ORF">BECKFM1743C_GA0114222_103644</name>
</gene>
<reference evidence="4" key="1">
    <citation type="submission" date="2019-02" db="EMBL/GenBank/DDBJ databases">
        <authorList>
            <person name="Gruber-Vodicka R. H."/>
            <person name="Seah K. B. B."/>
        </authorList>
    </citation>
    <scope>NUCLEOTIDE SEQUENCE</scope>
    <source>
        <strain evidence="2">BECK_BZ163</strain>
        <strain evidence="4">BECK_BZ164</strain>
        <strain evidence="3">BECK_BZ165</strain>
    </source>
</reference>
<dbReference type="InterPro" id="IPR036291">
    <property type="entry name" value="NAD(P)-bd_dom_sf"/>
</dbReference>
<dbReference type="PANTHER" id="PTHR43245:SF51">
    <property type="entry name" value="SHORT CHAIN DEHYDROGENASE_REDUCTASE FAMILY 42E, MEMBER 2"/>
    <property type="match status" value="1"/>
</dbReference>
<protein>
    <submittedName>
        <fullName evidence="4">Nucleoside-diphosphate-sugar epimerase</fullName>
    </submittedName>
</protein>
<dbReference type="EMBL" id="CAADFA010000364">
    <property type="protein sequence ID" value="VFJ64267.1"/>
    <property type="molecule type" value="Genomic_DNA"/>
</dbReference>
<dbReference type="Pfam" id="PF07993">
    <property type="entry name" value="NAD_binding_4"/>
    <property type="match status" value="1"/>
</dbReference>
<dbReference type="SUPFAM" id="SSF51735">
    <property type="entry name" value="NAD(P)-binding Rossmann-fold domains"/>
    <property type="match status" value="1"/>
</dbReference>
<dbReference type="InterPro" id="IPR050177">
    <property type="entry name" value="Lipid_A_modif_metabolic_enz"/>
</dbReference>